<gene>
    <name evidence="2" type="ORF">bsdtb5_11630</name>
</gene>
<dbReference type="Proteomes" id="UP000595897">
    <property type="component" value="Chromosome"/>
</dbReference>
<proteinExistence type="predicted"/>
<evidence type="ECO:0000313" key="2">
    <source>
        <dbReference type="EMBL" id="BCN29868.1"/>
    </source>
</evidence>
<dbReference type="AlphaFoldDB" id="A0A7R7IBP9"/>
<keyword evidence="1" id="KW-0175">Coiled coil</keyword>
<feature type="coiled-coil region" evidence="1">
    <location>
        <begin position="284"/>
        <end position="324"/>
    </location>
</feature>
<dbReference type="RefSeq" id="WP_271715123.1">
    <property type="nucleotide sequence ID" value="NZ_AP024169.1"/>
</dbReference>
<sequence length="335" mass="40097">MSLKRVMKSFLNLNNGDDVEEYVEEVIKKMIKRCKKNYNVDVSGSYEFTLGLVSKYKRKDGFDDLEHFVDSYIYTAIEKYIQLYNVAKKEYIRLLCTNGRFYLMAAENVYKLDDLLSMTKEDRNNYEERSNYSDDIDEVVTKILDNMIVRSKDILNMDGGYTYEVTTSLISKFNSKDKGKNLENIRKYIYTYIYKALEKCSKKYTFEMMPVFWIYATNGIFYFEVDGNIFELDDILSLSKNDNLEKKREVRDKDINKIDEMDEYESEIERIDEYDNEIYEVDEYENEIDEVDEYENEIDEGDEYESEIDEVDEYESVIDDMDEDDNELHTLKMKK</sequence>
<accession>A0A7R7IBP9</accession>
<keyword evidence="3" id="KW-1185">Reference proteome</keyword>
<name>A0A7R7IBP9_9FIRM</name>
<dbReference type="KEGG" id="ahb:bsdtb5_11630"/>
<organism evidence="2 3">
    <name type="scientific">Anaeromicropila herbilytica</name>
    <dbReference type="NCBI Taxonomy" id="2785025"/>
    <lineage>
        <taxon>Bacteria</taxon>
        <taxon>Bacillati</taxon>
        <taxon>Bacillota</taxon>
        <taxon>Clostridia</taxon>
        <taxon>Lachnospirales</taxon>
        <taxon>Lachnospiraceae</taxon>
        <taxon>Anaeromicropila</taxon>
    </lineage>
</organism>
<protein>
    <submittedName>
        <fullName evidence="2">Uncharacterized protein</fullName>
    </submittedName>
</protein>
<dbReference type="EMBL" id="AP024169">
    <property type="protein sequence ID" value="BCN29868.1"/>
    <property type="molecule type" value="Genomic_DNA"/>
</dbReference>
<evidence type="ECO:0000256" key="1">
    <source>
        <dbReference type="SAM" id="Coils"/>
    </source>
</evidence>
<reference evidence="2 3" key="1">
    <citation type="submission" date="2020-11" db="EMBL/GenBank/DDBJ databases">
        <title>Draft genome sequencing of a Lachnospiraceae strain isolated from anoxic soil subjected to BSD treatment.</title>
        <authorList>
            <person name="Uek A."/>
            <person name="Tonouchi A."/>
        </authorList>
    </citation>
    <scope>NUCLEOTIDE SEQUENCE [LARGE SCALE GENOMIC DNA]</scope>
    <source>
        <strain evidence="2 3">TB5</strain>
    </source>
</reference>
<evidence type="ECO:0000313" key="3">
    <source>
        <dbReference type="Proteomes" id="UP000595897"/>
    </source>
</evidence>